<feature type="compositionally biased region" description="Basic residues" evidence="1">
    <location>
        <begin position="29"/>
        <end position="38"/>
    </location>
</feature>
<dbReference type="Proteomes" id="UP000597444">
    <property type="component" value="Unassembled WGS sequence"/>
</dbReference>
<reference evidence="2" key="1">
    <citation type="submission" date="2020-10" db="EMBL/GenBank/DDBJ databases">
        <title>Taxonomic study of unclassified bacteria belonging to the class Ktedonobacteria.</title>
        <authorList>
            <person name="Yabe S."/>
            <person name="Wang C.M."/>
            <person name="Zheng Y."/>
            <person name="Sakai Y."/>
            <person name="Cavaletti L."/>
            <person name="Monciardini P."/>
            <person name="Donadio S."/>
        </authorList>
    </citation>
    <scope>NUCLEOTIDE SEQUENCE</scope>
    <source>
        <strain evidence="2">ID150040</strain>
    </source>
</reference>
<organism evidence="2 3">
    <name type="scientific">Reticulibacter mediterranei</name>
    <dbReference type="NCBI Taxonomy" id="2778369"/>
    <lineage>
        <taxon>Bacteria</taxon>
        <taxon>Bacillati</taxon>
        <taxon>Chloroflexota</taxon>
        <taxon>Ktedonobacteria</taxon>
        <taxon>Ktedonobacterales</taxon>
        <taxon>Reticulibacteraceae</taxon>
        <taxon>Reticulibacter</taxon>
    </lineage>
</organism>
<protein>
    <submittedName>
        <fullName evidence="2">Uncharacterized protein</fullName>
    </submittedName>
</protein>
<sequence>MDGSIFNQENCGLYYRRREKRKREDKERRVSKRKRKEKREREDYIRSSEKRKRDDVRWRWGGDHHIVAPHNTQGGGQRTER</sequence>
<evidence type="ECO:0000256" key="1">
    <source>
        <dbReference type="SAM" id="MobiDB-lite"/>
    </source>
</evidence>
<name>A0A8J3INR1_9CHLR</name>
<proteinExistence type="predicted"/>
<keyword evidence="3" id="KW-1185">Reference proteome</keyword>
<feature type="compositionally biased region" description="Basic and acidic residues" evidence="1">
    <location>
        <begin position="39"/>
        <end position="57"/>
    </location>
</feature>
<dbReference type="RefSeq" id="WP_220207946.1">
    <property type="nucleotide sequence ID" value="NZ_BNJK01000001.1"/>
</dbReference>
<comment type="caution">
    <text evidence="2">The sequence shown here is derived from an EMBL/GenBank/DDBJ whole genome shotgun (WGS) entry which is preliminary data.</text>
</comment>
<evidence type="ECO:0000313" key="2">
    <source>
        <dbReference type="EMBL" id="GHO97383.1"/>
    </source>
</evidence>
<evidence type="ECO:0000313" key="3">
    <source>
        <dbReference type="Proteomes" id="UP000597444"/>
    </source>
</evidence>
<feature type="region of interest" description="Disordered" evidence="1">
    <location>
        <begin position="19"/>
        <end position="57"/>
    </location>
</feature>
<dbReference type="EMBL" id="BNJK01000001">
    <property type="protein sequence ID" value="GHO97383.1"/>
    <property type="molecule type" value="Genomic_DNA"/>
</dbReference>
<dbReference type="AlphaFoldDB" id="A0A8J3INR1"/>
<gene>
    <name evidence="2" type="ORF">KSF_074310</name>
</gene>
<accession>A0A8J3INR1</accession>